<dbReference type="OrthoDB" id="6261922at2759"/>
<evidence type="ECO:0000256" key="2">
    <source>
        <dbReference type="ARBA" id="ARBA00022525"/>
    </source>
</evidence>
<dbReference type="Pfam" id="PF00089">
    <property type="entry name" value="Trypsin"/>
    <property type="match status" value="1"/>
</dbReference>
<dbReference type="GO" id="GO:0005576">
    <property type="term" value="C:extracellular region"/>
    <property type="evidence" value="ECO:0007669"/>
    <property type="project" value="UniProtKB-SubCell"/>
</dbReference>
<dbReference type="InterPro" id="IPR009003">
    <property type="entry name" value="Peptidase_S1_PA"/>
</dbReference>
<dbReference type="Proteomes" id="UP000694846">
    <property type="component" value="Unplaced"/>
</dbReference>
<proteinExistence type="predicted"/>
<evidence type="ECO:0000259" key="8">
    <source>
        <dbReference type="PROSITE" id="PS50240"/>
    </source>
</evidence>
<dbReference type="SMART" id="SM00020">
    <property type="entry name" value="Tryp_SPc"/>
    <property type="match status" value="1"/>
</dbReference>
<evidence type="ECO:0000256" key="6">
    <source>
        <dbReference type="SAM" id="MobiDB-lite"/>
    </source>
</evidence>
<dbReference type="Gene3D" id="2.40.10.10">
    <property type="entry name" value="Trypsin-like serine proteases"/>
    <property type="match status" value="2"/>
</dbReference>
<evidence type="ECO:0000313" key="9">
    <source>
        <dbReference type="Proteomes" id="UP000694846"/>
    </source>
</evidence>
<evidence type="ECO:0000256" key="5">
    <source>
        <dbReference type="ARBA" id="ARBA00076468"/>
    </source>
</evidence>
<dbReference type="InterPro" id="IPR041515">
    <property type="entry name" value="PPAF-2-like_Clip"/>
</dbReference>
<reference evidence="10" key="1">
    <citation type="submission" date="2025-08" db="UniProtKB">
        <authorList>
            <consortium name="RefSeq"/>
        </authorList>
    </citation>
    <scope>IDENTIFICATION</scope>
    <source>
        <tissue evidence="10">Whole body</tissue>
    </source>
</reference>
<dbReference type="AlphaFoldDB" id="A0A8B8G218"/>
<evidence type="ECO:0000256" key="3">
    <source>
        <dbReference type="ARBA" id="ARBA00023157"/>
    </source>
</evidence>
<dbReference type="CDD" id="cd00190">
    <property type="entry name" value="Tryp_SPc"/>
    <property type="match status" value="1"/>
</dbReference>
<dbReference type="GO" id="GO:0004252">
    <property type="term" value="F:serine-type endopeptidase activity"/>
    <property type="evidence" value="ECO:0007669"/>
    <property type="project" value="InterPro"/>
</dbReference>
<feature type="compositionally biased region" description="Polar residues" evidence="6">
    <location>
        <begin position="170"/>
        <end position="181"/>
    </location>
</feature>
<dbReference type="Pfam" id="PF18322">
    <property type="entry name" value="CLIP_1"/>
    <property type="match status" value="1"/>
</dbReference>
<sequence>MNHTISIVSLILSIGVFTTTVVGQLVHERNLTGTRISEESTDDTTTMTYNDDSITILQNESECVCTPFNLCKTYKSAPDGEELIDIRSPFGVCDSYMDVCCNDTISSSTEVINQNIPNTDTSCICAGQEENKPNTEQPLDEYSPTTPIQFFTSKETNKPSYQNRPAEHISSPSPLDQIHSTSTEDDIHENKNKPDYQNRPVEHISSPSPLDQIHITSTEEDIYNLQNPTYKPTDHLISSENKPTEKPHKIVSSVENENFITTEATGSKTKDQHKCGSWNKNGLGFRIVNAIDGESQYGEFPSMIAILKEEVLKNGEKNLVYHCGGSLIEKNVVLTATHCVINKDPSTLIIRAGEWDLQTDKEIYPHQDRHVKKIVSHPKYYAGGLHNDISLIFTDEPFILHDHVNTICLPEKNEVFTDKKCFSSGWGTKVYYNNYTIVKKTESGKLNKKIGQYQVNILKKVDLKIMESEKCMEILRTTRLGPKFILHDSFTCAGGEEGKDTCKGDGGSPLMCQYGDDSSNLVQVGIVAWGINCGLAGIPAVYVDVAHFSQWIHDEISNYT</sequence>
<name>A0A8B8G218_9HEMI</name>
<dbReference type="PANTHER" id="PTHR24258">
    <property type="entry name" value="SERINE PROTEASE-RELATED"/>
    <property type="match status" value="1"/>
</dbReference>
<dbReference type="FunFam" id="2.40.10.10:FF:000038">
    <property type="entry name" value="Serine protease"/>
    <property type="match status" value="1"/>
</dbReference>
<keyword evidence="7" id="KW-0732">Signal</keyword>
<dbReference type="GO" id="GO:0006508">
    <property type="term" value="P:proteolysis"/>
    <property type="evidence" value="ECO:0007669"/>
    <property type="project" value="InterPro"/>
</dbReference>
<feature type="domain" description="Peptidase S1" evidence="8">
    <location>
        <begin position="287"/>
        <end position="557"/>
    </location>
</feature>
<evidence type="ECO:0000313" key="10">
    <source>
        <dbReference type="RefSeq" id="XP_025416848.1"/>
    </source>
</evidence>
<dbReference type="SUPFAM" id="SSF50494">
    <property type="entry name" value="Trypsin-like serine proteases"/>
    <property type="match status" value="1"/>
</dbReference>
<keyword evidence="3" id="KW-1015">Disulfide bond</keyword>
<dbReference type="PANTHER" id="PTHR24258:SF129">
    <property type="entry name" value="LP15124P-RELATED"/>
    <property type="match status" value="1"/>
</dbReference>
<protein>
    <recommendedName>
        <fullName evidence="4">Phenoloxidase-activating factor 2</fullName>
    </recommendedName>
    <alternativeName>
        <fullName evidence="5">Prophenoloxidase-activating factor II</fullName>
    </alternativeName>
</protein>
<feature type="region of interest" description="Disordered" evidence="6">
    <location>
        <begin position="156"/>
        <end position="209"/>
    </location>
</feature>
<feature type="signal peptide" evidence="7">
    <location>
        <begin position="1"/>
        <end position="23"/>
    </location>
</feature>
<keyword evidence="9" id="KW-1185">Reference proteome</keyword>
<dbReference type="InterPro" id="IPR001254">
    <property type="entry name" value="Trypsin_dom"/>
</dbReference>
<dbReference type="InterPro" id="IPR018114">
    <property type="entry name" value="TRYPSIN_HIS"/>
</dbReference>
<keyword evidence="2" id="KW-0964">Secreted</keyword>
<dbReference type="PRINTS" id="PR00722">
    <property type="entry name" value="CHYMOTRYPSIN"/>
</dbReference>
<dbReference type="PROSITE" id="PS00134">
    <property type="entry name" value="TRYPSIN_HIS"/>
    <property type="match status" value="1"/>
</dbReference>
<evidence type="ECO:0000256" key="4">
    <source>
        <dbReference type="ARBA" id="ARBA00068096"/>
    </source>
</evidence>
<feature type="chain" id="PRO_5034042009" description="Phenoloxidase-activating factor 2" evidence="7">
    <location>
        <begin position="24"/>
        <end position="560"/>
    </location>
</feature>
<comment type="subcellular location">
    <subcellularLocation>
        <location evidence="1">Secreted</location>
    </subcellularLocation>
</comment>
<accession>A0A8B8G218</accession>
<evidence type="ECO:0000256" key="7">
    <source>
        <dbReference type="SAM" id="SignalP"/>
    </source>
</evidence>
<dbReference type="GeneID" id="112688043"/>
<dbReference type="InterPro" id="IPR043504">
    <property type="entry name" value="Peptidase_S1_PA_chymotrypsin"/>
</dbReference>
<evidence type="ECO:0000256" key="1">
    <source>
        <dbReference type="ARBA" id="ARBA00004613"/>
    </source>
</evidence>
<gene>
    <name evidence="10" type="primary">LOC112688043</name>
</gene>
<organism evidence="9 10">
    <name type="scientific">Sipha flava</name>
    <name type="common">yellow sugarcane aphid</name>
    <dbReference type="NCBI Taxonomy" id="143950"/>
    <lineage>
        <taxon>Eukaryota</taxon>
        <taxon>Metazoa</taxon>
        <taxon>Ecdysozoa</taxon>
        <taxon>Arthropoda</taxon>
        <taxon>Hexapoda</taxon>
        <taxon>Insecta</taxon>
        <taxon>Pterygota</taxon>
        <taxon>Neoptera</taxon>
        <taxon>Paraneoptera</taxon>
        <taxon>Hemiptera</taxon>
        <taxon>Sternorrhyncha</taxon>
        <taxon>Aphidomorpha</taxon>
        <taxon>Aphidoidea</taxon>
        <taxon>Aphididae</taxon>
        <taxon>Sipha</taxon>
    </lineage>
</organism>
<feature type="compositionally biased region" description="Basic and acidic residues" evidence="6">
    <location>
        <begin position="188"/>
        <end position="202"/>
    </location>
</feature>
<dbReference type="PROSITE" id="PS50240">
    <property type="entry name" value="TRYPSIN_DOM"/>
    <property type="match status" value="1"/>
</dbReference>
<dbReference type="InterPro" id="IPR001314">
    <property type="entry name" value="Peptidase_S1A"/>
</dbReference>
<dbReference type="RefSeq" id="XP_025416848.1">
    <property type="nucleotide sequence ID" value="XM_025561063.1"/>
</dbReference>